<comment type="miscellaneous">
    <text evidence="9">This enzyme catalyzes only one turnover and therefore is not strictly catalytic. According to one definition, an enzyme is a biocatalyst that acts repeatedly and over many reaction cycles.</text>
</comment>
<dbReference type="InterPro" id="IPR036217">
    <property type="entry name" value="MethylDNA_cys_MeTrfase_DNAb"/>
</dbReference>
<dbReference type="InterPro" id="IPR036388">
    <property type="entry name" value="WH-like_DNA-bd_sf"/>
</dbReference>
<accession>A0A3R8S5D5</accession>
<evidence type="ECO:0000256" key="8">
    <source>
        <dbReference type="ARBA" id="ARBA00049348"/>
    </source>
</evidence>
<dbReference type="GO" id="GO:0006307">
    <property type="term" value="P:DNA alkylation repair"/>
    <property type="evidence" value="ECO:0007669"/>
    <property type="project" value="UniProtKB-UniRule"/>
</dbReference>
<evidence type="ECO:0000256" key="4">
    <source>
        <dbReference type="ARBA" id="ARBA00022603"/>
    </source>
</evidence>
<comment type="subcellular location">
    <subcellularLocation>
        <location evidence="9">Cytoplasm</location>
    </subcellularLocation>
</comment>
<evidence type="ECO:0000259" key="11">
    <source>
        <dbReference type="Pfam" id="PF02870"/>
    </source>
</evidence>
<dbReference type="NCBIfam" id="TIGR00589">
    <property type="entry name" value="ogt"/>
    <property type="match status" value="1"/>
</dbReference>
<dbReference type="InterPro" id="IPR036631">
    <property type="entry name" value="MGMT_N_sf"/>
</dbReference>
<comment type="catalytic activity">
    <reaction evidence="8 9">
        <text>a 6-O-methyl-2'-deoxyguanosine in DNA + L-cysteinyl-[protein] = S-methyl-L-cysteinyl-[protein] + a 2'-deoxyguanosine in DNA</text>
        <dbReference type="Rhea" id="RHEA:24000"/>
        <dbReference type="Rhea" id="RHEA-COMP:10131"/>
        <dbReference type="Rhea" id="RHEA-COMP:10132"/>
        <dbReference type="Rhea" id="RHEA-COMP:11367"/>
        <dbReference type="Rhea" id="RHEA-COMP:11368"/>
        <dbReference type="ChEBI" id="CHEBI:29950"/>
        <dbReference type="ChEBI" id="CHEBI:82612"/>
        <dbReference type="ChEBI" id="CHEBI:85445"/>
        <dbReference type="ChEBI" id="CHEBI:85448"/>
        <dbReference type="EC" id="2.1.1.63"/>
    </reaction>
</comment>
<protein>
    <recommendedName>
        <fullName evidence="9">Methylated-DNA--protein-cysteine methyltransferase</fullName>
        <ecNumber evidence="9">2.1.1.63</ecNumber>
    </recommendedName>
    <alternativeName>
        <fullName evidence="9">6-O-methylguanine-DNA methyltransferase</fullName>
        <shortName evidence="9">MGMT</shortName>
    </alternativeName>
    <alternativeName>
        <fullName evidence="9">O-6-methylguanine-DNA-alkyltransferase</fullName>
    </alternativeName>
</protein>
<dbReference type="RefSeq" id="WP_125244939.1">
    <property type="nucleotide sequence ID" value="NZ_RSED01000019.1"/>
</dbReference>
<comment type="caution">
    <text evidence="12">The sequence shown here is derived from an EMBL/GenBank/DDBJ whole genome shotgun (WGS) entry which is preliminary data.</text>
</comment>
<proteinExistence type="inferred from homology"/>
<comment type="similarity">
    <text evidence="2 9">Belongs to the MGMT family.</text>
</comment>
<dbReference type="Gene3D" id="3.30.160.70">
    <property type="entry name" value="Methylated DNA-protein cysteine methyltransferase domain"/>
    <property type="match status" value="1"/>
</dbReference>
<feature type="domain" description="Methylated-DNA-[protein]-cysteine S-methyltransferase DNA binding" evidence="10">
    <location>
        <begin position="86"/>
        <end position="165"/>
    </location>
</feature>
<name>A0A3R8S5D5_9BURK</name>
<evidence type="ECO:0000256" key="1">
    <source>
        <dbReference type="ARBA" id="ARBA00001286"/>
    </source>
</evidence>
<dbReference type="AlphaFoldDB" id="A0A3R8S5D5"/>
<dbReference type="PANTHER" id="PTHR10815">
    <property type="entry name" value="METHYLATED-DNA--PROTEIN-CYSTEINE METHYLTRANSFERASE"/>
    <property type="match status" value="1"/>
</dbReference>
<feature type="domain" description="Methylguanine DNA methyltransferase ribonuclease-like" evidence="11">
    <location>
        <begin position="12"/>
        <end position="82"/>
    </location>
</feature>
<dbReference type="SUPFAM" id="SSF53155">
    <property type="entry name" value="Methylated DNA-protein cysteine methyltransferase domain"/>
    <property type="match status" value="1"/>
</dbReference>
<evidence type="ECO:0000313" key="12">
    <source>
        <dbReference type="EMBL" id="RRS02745.1"/>
    </source>
</evidence>
<dbReference type="FunFam" id="1.10.10.10:FF:000214">
    <property type="entry name" value="Methylated-DNA--protein-cysteine methyltransferase"/>
    <property type="match status" value="1"/>
</dbReference>
<keyword evidence="6 9" id="KW-0227">DNA damage</keyword>
<dbReference type="GO" id="GO:0005737">
    <property type="term" value="C:cytoplasm"/>
    <property type="evidence" value="ECO:0007669"/>
    <property type="project" value="UniProtKB-SubCell"/>
</dbReference>
<organism evidence="12 13">
    <name type="scientific">Aquabacterium soli</name>
    <dbReference type="NCBI Taxonomy" id="2493092"/>
    <lineage>
        <taxon>Bacteria</taxon>
        <taxon>Pseudomonadati</taxon>
        <taxon>Pseudomonadota</taxon>
        <taxon>Betaproteobacteria</taxon>
        <taxon>Burkholderiales</taxon>
        <taxon>Aquabacterium</taxon>
    </lineage>
</organism>
<keyword evidence="4 9" id="KW-0489">Methyltransferase</keyword>
<dbReference type="PROSITE" id="PS00374">
    <property type="entry name" value="MGMT"/>
    <property type="match status" value="1"/>
</dbReference>
<dbReference type="Pfam" id="PF01035">
    <property type="entry name" value="DNA_binding_1"/>
    <property type="match status" value="1"/>
</dbReference>
<keyword evidence="7 9" id="KW-0234">DNA repair</keyword>
<keyword evidence="13" id="KW-1185">Reference proteome</keyword>
<dbReference type="InterPro" id="IPR001497">
    <property type="entry name" value="MethylDNA_cys_MeTrfase_AS"/>
</dbReference>
<comment type="catalytic activity">
    <reaction evidence="1 9">
        <text>a 4-O-methyl-thymidine in DNA + L-cysteinyl-[protein] = a thymidine in DNA + S-methyl-L-cysteinyl-[protein]</text>
        <dbReference type="Rhea" id="RHEA:53428"/>
        <dbReference type="Rhea" id="RHEA-COMP:10131"/>
        <dbReference type="Rhea" id="RHEA-COMP:10132"/>
        <dbReference type="Rhea" id="RHEA-COMP:13555"/>
        <dbReference type="Rhea" id="RHEA-COMP:13556"/>
        <dbReference type="ChEBI" id="CHEBI:29950"/>
        <dbReference type="ChEBI" id="CHEBI:82612"/>
        <dbReference type="ChEBI" id="CHEBI:137386"/>
        <dbReference type="ChEBI" id="CHEBI:137387"/>
        <dbReference type="EC" id="2.1.1.63"/>
    </reaction>
</comment>
<dbReference type="GO" id="GO:0032259">
    <property type="term" value="P:methylation"/>
    <property type="evidence" value="ECO:0007669"/>
    <property type="project" value="UniProtKB-KW"/>
</dbReference>
<dbReference type="Gene3D" id="1.10.10.10">
    <property type="entry name" value="Winged helix-like DNA-binding domain superfamily/Winged helix DNA-binding domain"/>
    <property type="match status" value="1"/>
</dbReference>
<dbReference type="GO" id="GO:0003908">
    <property type="term" value="F:methylated-DNA-[protein]-cysteine S-methyltransferase activity"/>
    <property type="evidence" value="ECO:0007669"/>
    <property type="project" value="UniProtKB-UniRule"/>
</dbReference>
<dbReference type="EC" id="2.1.1.63" evidence="9"/>
<sequence length="191" mass="20412">MPLQTPRYTAQATMASPLGDIRLACTAAGLAGAWFTDGQTDDPGPFPGVPVVPQDTTLQQAAEQFDRYWQGKLTAFDLPLDPQGTPFQVAVWRALLEIPFGATLSYGDIAARIGQPKAYQAVGMAVGANPLIVIVPCHRIIGRDARLTGFSSGLPRKIDLLRREGLTISGDVVAQPDQLQATLFGREEAAP</sequence>
<dbReference type="CDD" id="cd06445">
    <property type="entry name" value="ATase"/>
    <property type="match status" value="1"/>
</dbReference>
<dbReference type="Proteomes" id="UP000269265">
    <property type="component" value="Unassembled WGS sequence"/>
</dbReference>
<comment type="function">
    <text evidence="9">Involved in the cellular defense against the biological effects of O6-methylguanine (O6-MeG) and O4-methylthymine (O4-MeT) in DNA. Repairs the methylated nucleobase in DNA by stoichiometrically transferring the methyl group to a cysteine residue in the enzyme. This is a suicide reaction: the enzyme is irreversibly inactivated.</text>
</comment>
<dbReference type="HAMAP" id="MF_00772">
    <property type="entry name" value="OGT"/>
    <property type="match status" value="1"/>
</dbReference>
<keyword evidence="5 9" id="KW-0808">Transferase</keyword>
<evidence type="ECO:0000256" key="5">
    <source>
        <dbReference type="ARBA" id="ARBA00022679"/>
    </source>
</evidence>
<dbReference type="OrthoDB" id="9802228at2"/>
<feature type="active site" description="Nucleophile; methyl group acceptor" evidence="9">
    <location>
        <position position="137"/>
    </location>
</feature>
<evidence type="ECO:0000313" key="13">
    <source>
        <dbReference type="Proteomes" id="UP000269265"/>
    </source>
</evidence>
<dbReference type="InterPro" id="IPR023546">
    <property type="entry name" value="MGMT"/>
</dbReference>
<dbReference type="Pfam" id="PF02870">
    <property type="entry name" value="Methyltransf_1N"/>
    <property type="match status" value="1"/>
</dbReference>
<evidence type="ECO:0000256" key="3">
    <source>
        <dbReference type="ARBA" id="ARBA00022490"/>
    </source>
</evidence>
<gene>
    <name evidence="12" type="ORF">EIP75_19385</name>
</gene>
<evidence type="ECO:0000256" key="6">
    <source>
        <dbReference type="ARBA" id="ARBA00022763"/>
    </source>
</evidence>
<keyword evidence="3 9" id="KW-0963">Cytoplasm</keyword>
<evidence type="ECO:0000259" key="10">
    <source>
        <dbReference type="Pfam" id="PF01035"/>
    </source>
</evidence>
<dbReference type="SUPFAM" id="SSF46767">
    <property type="entry name" value="Methylated DNA-protein cysteine methyltransferase, C-terminal domain"/>
    <property type="match status" value="1"/>
</dbReference>
<dbReference type="EMBL" id="RSED01000019">
    <property type="protein sequence ID" value="RRS02745.1"/>
    <property type="molecule type" value="Genomic_DNA"/>
</dbReference>
<dbReference type="InterPro" id="IPR014048">
    <property type="entry name" value="MethylDNA_cys_MeTrfase_DNA-bd"/>
</dbReference>
<dbReference type="PANTHER" id="PTHR10815:SF5">
    <property type="entry name" value="METHYLATED-DNA--PROTEIN-CYSTEINE METHYLTRANSFERASE"/>
    <property type="match status" value="1"/>
</dbReference>
<evidence type="ECO:0000256" key="2">
    <source>
        <dbReference type="ARBA" id="ARBA00008711"/>
    </source>
</evidence>
<dbReference type="InterPro" id="IPR008332">
    <property type="entry name" value="MethylG_MeTrfase_N"/>
</dbReference>
<evidence type="ECO:0000256" key="7">
    <source>
        <dbReference type="ARBA" id="ARBA00023204"/>
    </source>
</evidence>
<reference evidence="12 13" key="1">
    <citation type="submission" date="2018-12" db="EMBL/GenBank/DDBJ databases">
        <title>The whole draft genome of Aquabacterium sp. SJQ9.</title>
        <authorList>
            <person name="Sun L."/>
            <person name="Gao X."/>
            <person name="Chen W."/>
            <person name="Huang K."/>
        </authorList>
    </citation>
    <scope>NUCLEOTIDE SEQUENCE [LARGE SCALE GENOMIC DNA]</scope>
    <source>
        <strain evidence="12 13">SJQ9</strain>
    </source>
</reference>
<evidence type="ECO:0000256" key="9">
    <source>
        <dbReference type="HAMAP-Rule" id="MF_00772"/>
    </source>
</evidence>